<dbReference type="GO" id="GO:0016020">
    <property type="term" value="C:membrane"/>
    <property type="evidence" value="ECO:0007669"/>
    <property type="project" value="TreeGrafter"/>
</dbReference>
<dbReference type="AlphaFoldDB" id="F1B9Q0"/>
<dbReference type="InterPro" id="IPR036291">
    <property type="entry name" value="NAD(P)-bd_dom_sf"/>
</dbReference>
<sequence>MIAGASSGIGEAFARRLGADGMDLILVARRGELLQALGNEIEKKHKVRVETLVADLAAKEDVARLEEKVAQTPRLEILVNCAAHCRMGAFSELDPDLIEYQVRLNVMAPLRLTRAALPRMIERNSGAIINVSSIGGLVAAPHGATYCGSKAFLIRFTEAVAGEVYGTRVQVQALCPGLTRTDFPGIAGMNTADLPDSAWMQPEAVVDASMRALKRDTVLCIPGFTNRVLPKVMNSLPRGMVQWLGRRASGSAS</sequence>
<name>F1B9Q0_SORCE</name>
<dbReference type="GO" id="GO:0016491">
    <property type="term" value="F:oxidoreductase activity"/>
    <property type="evidence" value="ECO:0007669"/>
    <property type="project" value="UniProtKB-KW"/>
</dbReference>
<evidence type="ECO:0000313" key="4">
    <source>
        <dbReference type="EMBL" id="ADZ24992.1"/>
    </source>
</evidence>
<reference evidence="4" key="1">
    <citation type="journal article" date="2011" name="Mol. Biosyst.">
        <title>Insights into the complex biosynthesis of the leupyrrins in Sorangium cellulosum So ce690.</title>
        <authorList>
            <person name="Kopp M."/>
            <person name="Irschik H."/>
            <person name="Gemperlein K."/>
            <person name="Buntin K."/>
            <person name="Meiser P."/>
            <person name="Weissman K.J."/>
            <person name="Bode H.B."/>
            <person name="Muller R."/>
        </authorList>
    </citation>
    <scope>NUCLEOTIDE SEQUENCE</scope>
    <source>
        <strain evidence="4">So ce690</strain>
    </source>
</reference>
<organism evidence="4">
    <name type="scientific">Sorangium cellulosum</name>
    <name type="common">Polyangium cellulosum</name>
    <dbReference type="NCBI Taxonomy" id="56"/>
    <lineage>
        <taxon>Bacteria</taxon>
        <taxon>Pseudomonadati</taxon>
        <taxon>Myxococcota</taxon>
        <taxon>Polyangia</taxon>
        <taxon>Polyangiales</taxon>
        <taxon>Polyangiaceae</taxon>
        <taxon>Sorangium</taxon>
    </lineage>
</organism>
<dbReference type="InterPro" id="IPR002347">
    <property type="entry name" value="SDR_fam"/>
</dbReference>
<dbReference type="SUPFAM" id="SSF51735">
    <property type="entry name" value="NAD(P)-binding Rossmann-fold domains"/>
    <property type="match status" value="1"/>
</dbReference>
<evidence type="ECO:0000256" key="1">
    <source>
        <dbReference type="ARBA" id="ARBA00006484"/>
    </source>
</evidence>
<dbReference type="InterPro" id="IPR020904">
    <property type="entry name" value="Sc_DH/Rdtase_CS"/>
</dbReference>
<dbReference type="Gene3D" id="3.40.50.720">
    <property type="entry name" value="NAD(P)-binding Rossmann-like Domain"/>
    <property type="match status" value="1"/>
</dbReference>
<dbReference type="PRINTS" id="PR00080">
    <property type="entry name" value="SDRFAMILY"/>
</dbReference>
<dbReference type="PRINTS" id="PR00081">
    <property type="entry name" value="GDHRDH"/>
</dbReference>
<dbReference type="EMBL" id="HM639990">
    <property type="protein sequence ID" value="ADZ24992.1"/>
    <property type="molecule type" value="Genomic_DNA"/>
</dbReference>
<dbReference type="PROSITE" id="PS00061">
    <property type="entry name" value="ADH_SHORT"/>
    <property type="match status" value="1"/>
</dbReference>
<keyword evidence="2" id="KW-0560">Oxidoreductase</keyword>
<dbReference type="Pfam" id="PF00106">
    <property type="entry name" value="adh_short"/>
    <property type="match status" value="1"/>
</dbReference>
<dbReference type="PANTHER" id="PTHR44196">
    <property type="entry name" value="DEHYDROGENASE/REDUCTASE SDR FAMILY MEMBER 7B"/>
    <property type="match status" value="1"/>
</dbReference>
<dbReference type="CDD" id="cd05233">
    <property type="entry name" value="SDR_c"/>
    <property type="match status" value="1"/>
</dbReference>
<accession>F1B9Q0</accession>
<gene>
    <name evidence="4" type="primary">leu8</name>
</gene>
<proteinExistence type="inferred from homology"/>
<evidence type="ECO:0000256" key="2">
    <source>
        <dbReference type="ARBA" id="ARBA00023002"/>
    </source>
</evidence>
<comment type="similarity">
    <text evidence="1 3">Belongs to the short-chain dehydrogenases/reductases (SDR) family.</text>
</comment>
<protein>
    <submittedName>
        <fullName evidence="4">Dehydrogenase</fullName>
    </submittedName>
</protein>
<dbReference type="PIRSF" id="PIRSF000126">
    <property type="entry name" value="11-beta-HSD1"/>
    <property type="match status" value="1"/>
</dbReference>
<dbReference type="PANTHER" id="PTHR44196:SF2">
    <property type="entry name" value="SHORT-CHAIN DEHYDROGENASE-RELATED"/>
    <property type="match status" value="1"/>
</dbReference>
<evidence type="ECO:0000256" key="3">
    <source>
        <dbReference type="RuleBase" id="RU000363"/>
    </source>
</evidence>